<accession>A0A1G9TD50</accession>
<dbReference type="PROSITE" id="PS51257">
    <property type="entry name" value="PROKAR_LIPOPROTEIN"/>
    <property type="match status" value="1"/>
</dbReference>
<dbReference type="Gene3D" id="1.25.40.390">
    <property type="match status" value="1"/>
</dbReference>
<feature type="domain" description="SusD-like N-terminal" evidence="7">
    <location>
        <begin position="45"/>
        <end position="240"/>
    </location>
</feature>
<feature type="domain" description="RagB/SusD" evidence="6">
    <location>
        <begin position="371"/>
        <end position="466"/>
    </location>
</feature>
<name>A0A1G9TD50_9FLAO</name>
<reference evidence="8 9" key="1">
    <citation type="submission" date="2016-10" db="EMBL/GenBank/DDBJ databases">
        <authorList>
            <person name="de Groot N.N."/>
        </authorList>
    </citation>
    <scope>NUCLEOTIDE SEQUENCE [LARGE SCALE GENOMIC DNA]</scope>
    <source>
        <strain evidence="8 9">DSM 19886</strain>
    </source>
</reference>
<dbReference type="Pfam" id="PF14322">
    <property type="entry name" value="SusD-like_3"/>
    <property type="match status" value="1"/>
</dbReference>
<gene>
    <name evidence="8" type="ORF">SAMN04488514_10921</name>
</gene>
<evidence type="ECO:0000256" key="2">
    <source>
        <dbReference type="ARBA" id="ARBA00006275"/>
    </source>
</evidence>
<protein>
    <submittedName>
        <fullName evidence="8">SusD family protein</fullName>
    </submittedName>
</protein>
<dbReference type="AlphaFoldDB" id="A0A1G9TD50"/>
<dbReference type="SUPFAM" id="SSF48452">
    <property type="entry name" value="TPR-like"/>
    <property type="match status" value="1"/>
</dbReference>
<keyword evidence="3" id="KW-0732">Signal</keyword>
<dbReference type="EMBL" id="FNGV01000009">
    <property type="protein sequence ID" value="SDM45580.1"/>
    <property type="molecule type" value="Genomic_DNA"/>
</dbReference>
<comment type="similarity">
    <text evidence="2">Belongs to the SusD family.</text>
</comment>
<dbReference type="InterPro" id="IPR011990">
    <property type="entry name" value="TPR-like_helical_dom_sf"/>
</dbReference>
<dbReference type="Pfam" id="PF07980">
    <property type="entry name" value="SusD_RagB"/>
    <property type="match status" value="1"/>
</dbReference>
<dbReference type="GO" id="GO:0009279">
    <property type="term" value="C:cell outer membrane"/>
    <property type="evidence" value="ECO:0007669"/>
    <property type="project" value="UniProtKB-SubCell"/>
</dbReference>
<keyword evidence="5" id="KW-0998">Cell outer membrane</keyword>
<sequence>MSKNSSLSTNLKNEKMKNIFYFIAILLGFLVSGCDEELTIFPEDSLSVPTFFKTEEDFTQAINGTYVPLRGINNQSKPFLAEMHSDNTYFARNTAFGATDNQEDIADHSIPSDGGITANGHVNNVYVGYYEVIARANQILATIDEAEFDEAAKANVKGQALFLRAYSYFDLAQLFGSVPMHLEPVVDREGAALPLASEEELYAQIIEDTQAAISLLPLKSQQQPGRVTSGAAQTLLGNVYIVRERWADAETVLKAVVASNEYDLMPNYEDAFSGNSDNKNNMESVFEIQYREGAEGLNGSFLYNFLPRPITAEEVGAITGTSNPQPVNGEGNNIPTPDIIEAYEDGDLREDASILYVTASESFWEDGVYPIIKKYVEPHSLHGNHGMNWPIYRYSEVLLFLAESLEEQGKDGEALPYLTEVRTRAGLGAPIGDLGEAIFNERRVELAFENKRWFDLVRTGRAIDVITAHGNKIKANPVDYYYPAGVEPRGNVFTNITERYALPASESSLNPNF</sequence>
<evidence type="ECO:0000259" key="7">
    <source>
        <dbReference type="Pfam" id="PF14322"/>
    </source>
</evidence>
<keyword evidence="4" id="KW-0472">Membrane</keyword>
<dbReference type="Proteomes" id="UP000199440">
    <property type="component" value="Unassembled WGS sequence"/>
</dbReference>
<evidence type="ECO:0000256" key="3">
    <source>
        <dbReference type="ARBA" id="ARBA00022729"/>
    </source>
</evidence>
<evidence type="ECO:0000259" key="6">
    <source>
        <dbReference type="Pfam" id="PF07980"/>
    </source>
</evidence>
<organism evidence="8 9">
    <name type="scientific">Kriegella aquimaris</name>
    <dbReference type="NCBI Taxonomy" id="192904"/>
    <lineage>
        <taxon>Bacteria</taxon>
        <taxon>Pseudomonadati</taxon>
        <taxon>Bacteroidota</taxon>
        <taxon>Flavobacteriia</taxon>
        <taxon>Flavobacteriales</taxon>
        <taxon>Flavobacteriaceae</taxon>
        <taxon>Kriegella</taxon>
    </lineage>
</organism>
<keyword evidence="9" id="KW-1185">Reference proteome</keyword>
<evidence type="ECO:0000256" key="5">
    <source>
        <dbReference type="ARBA" id="ARBA00023237"/>
    </source>
</evidence>
<dbReference type="STRING" id="192904.SAMN04488514_10921"/>
<dbReference type="InterPro" id="IPR012944">
    <property type="entry name" value="SusD_RagB_dom"/>
</dbReference>
<dbReference type="CDD" id="cd08977">
    <property type="entry name" value="SusD"/>
    <property type="match status" value="1"/>
</dbReference>
<dbReference type="InterPro" id="IPR033985">
    <property type="entry name" value="SusD-like_N"/>
</dbReference>
<proteinExistence type="inferred from homology"/>
<evidence type="ECO:0000256" key="1">
    <source>
        <dbReference type="ARBA" id="ARBA00004442"/>
    </source>
</evidence>
<comment type="subcellular location">
    <subcellularLocation>
        <location evidence="1">Cell outer membrane</location>
    </subcellularLocation>
</comment>
<evidence type="ECO:0000313" key="8">
    <source>
        <dbReference type="EMBL" id="SDM45580.1"/>
    </source>
</evidence>
<evidence type="ECO:0000313" key="9">
    <source>
        <dbReference type="Proteomes" id="UP000199440"/>
    </source>
</evidence>
<evidence type="ECO:0000256" key="4">
    <source>
        <dbReference type="ARBA" id="ARBA00023136"/>
    </source>
</evidence>